<dbReference type="CDD" id="cd08432">
    <property type="entry name" value="PBP2_GcdR_TrpI_HvrB_AmpR_like"/>
    <property type="match status" value="1"/>
</dbReference>
<dbReference type="SUPFAM" id="SSF53850">
    <property type="entry name" value="Periplasmic binding protein-like II"/>
    <property type="match status" value="1"/>
</dbReference>
<protein>
    <submittedName>
        <fullName evidence="6">LysR family glycine cleavage system transcriptional activator</fullName>
    </submittedName>
</protein>
<evidence type="ECO:0000313" key="6">
    <source>
        <dbReference type="EMBL" id="MDQ0472980.1"/>
    </source>
</evidence>
<feature type="domain" description="HTH lysR-type" evidence="5">
    <location>
        <begin position="5"/>
        <end position="62"/>
    </location>
</feature>
<gene>
    <name evidence="6" type="ORF">QO011_006013</name>
</gene>
<dbReference type="PROSITE" id="PS50931">
    <property type="entry name" value="HTH_LYSR"/>
    <property type="match status" value="1"/>
</dbReference>
<name>A0ABU0JHA6_9HYPH</name>
<keyword evidence="7" id="KW-1185">Reference proteome</keyword>
<dbReference type="Pfam" id="PF03466">
    <property type="entry name" value="LysR_substrate"/>
    <property type="match status" value="1"/>
</dbReference>
<keyword evidence="2" id="KW-0805">Transcription regulation</keyword>
<dbReference type="SUPFAM" id="SSF46785">
    <property type="entry name" value="Winged helix' DNA-binding domain"/>
    <property type="match status" value="1"/>
</dbReference>
<dbReference type="InterPro" id="IPR058163">
    <property type="entry name" value="LysR-type_TF_proteobact-type"/>
</dbReference>
<evidence type="ECO:0000256" key="3">
    <source>
        <dbReference type="ARBA" id="ARBA00023125"/>
    </source>
</evidence>
<organism evidence="6 7">
    <name type="scientific">Labrys wisconsinensis</name>
    <dbReference type="NCBI Taxonomy" id="425677"/>
    <lineage>
        <taxon>Bacteria</taxon>
        <taxon>Pseudomonadati</taxon>
        <taxon>Pseudomonadota</taxon>
        <taxon>Alphaproteobacteria</taxon>
        <taxon>Hyphomicrobiales</taxon>
        <taxon>Xanthobacteraceae</taxon>
        <taxon>Labrys</taxon>
    </lineage>
</organism>
<reference evidence="6 7" key="1">
    <citation type="submission" date="2023-07" db="EMBL/GenBank/DDBJ databases">
        <title>Genomic Encyclopedia of Type Strains, Phase IV (KMG-IV): sequencing the most valuable type-strain genomes for metagenomic binning, comparative biology and taxonomic classification.</title>
        <authorList>
            <person name="Goeker M."/>
        </authorList>
    </citation>
    <scope>NUCLEOTIDE SEQUENCE [LARGE SCALE GENOMIC DNA]</scope>
    <source>
        <strain evidence="6 7">DSM 19619</strain>
    </source>
</reference>
<comment type="similarity">
    <text evidence="1">Belongs to the LysR transcriptional regulatory family.</text>
</comment>
<keyword evidence="3" id="KW-0238">DNA-binding</keyword>
<dbReference type="InterPro" id="IPR036388">
    <property type="entry name" value="WH-like_DNA-bd_sf"/>
</dbReference>
<comment type="caution">
    <text evidence="6">The sequence shown here is derived from an EMBL/GenBank/DDBJ whole genome shotgun (WGS) entry which is preliminary data.</text>
</comment>
<evidence type="ECO:0000259" key="5">
    <source>
        <dbReference type="PROSITE" id="PS50931"/>
    </source>
</evidence>
<dbReference type="NCBIfam" id="NF008352">
    <property type="entry name" value="PRK11139.1"/>
    <property type="match status" value="1"/>
</dbReference>
<sequence>MTDLPPLAAVRAFEAAARHMSFTKAAAELGMTQAAVSYQIKVLEERIGTPLFLRFPRRVVLSDTGQRLAPATSEAFEQLRTAFASARAGAQAVLCISVVTTFATNWLVPRLGSFQFAHPALAVRLDTSTRLIDFAREEFDVAIRTGDGRWPGLAAHSLLRAKFTPMLSPALMAQAGGLAAPADLLRLPILGPSDPWWRQWFDAAGVPDPRLEERPDLQLGTQQLEGTAAMAGQGVAILTPAFFAADLAGGRLVQPFDLVRDDGCYYWLVYPEARRTVPKIRMFRDWLLAEVEAAGLLAA</sequence>
<dbReference type="PANTHER" id="PTHR30537:SF74">
    <property type="entry name" value="HTH-TYPE TRANSCRIPTIONAL REGULATOR TRPI"/>
    <property type="match status" value="1"/>
</dbReference>
<dbReference type="InterPro" id="IPR000847">
    <property type="entry name" value="LysR_HTH_N"/>
</dbReference>
<dbReference type="Pfam" id="PF00126">
    <property type="entry name" value="HTH_1"/>
    <property type="match status" value="1"/>
</dbReference>
<dbReference type="InterPro" id="IPR005119">
    <property type="entry name" value="LysR_subst-bd"/>
</dbReference>
<dbReference type="InterPro" id="IPR036390">
    <property type="entry name" value="WH_DNA-bd_sf"/>
</dbReference>
<dbReference type="RefSeq" id="WP_307280611.1">
    <property type="nucleotide sequence ID" value="NZ_JAUSVX010000014.1"/>
</dbReference>
<accession>A0ABU0JHA6</accession>
<dbReference type="Gene3D" id="3.40.190.10">
    <property type="entry name" value="Periplasmic binding protein-like II"/>
    <property type="match status" value="2"/>
</dbReference>
<keyword evidence="4" id="KW-0804">Transcription</keyword>
<dbReference type="EMBL" id="JAUSVX010000014">
    <property type="protein sequence ID" value="MDQ0472980.1"/>
    <property type="molecule type" value="Genomic_DNA"/>
</dbReference>
<dbReference type="PANTHER" id="PTHR30537">
    <property type="entry name" value="HTH-TYPE TRANSCRIPTIONAL REGULATOR"/>
    <property type="match status" value="1"/>
</dbReference>
<evidence type="ECO:0000256" key="1">
    <source>
        <dbReference type="ARBA" id="ARBA00009437"/>
    </source>
</evidence>
<evidence type="ECO:0000313" key="7">
    <source>
        <dbReference type="Proteomes" id="UP001242480"/>
    </source>
</evidence>
<proteinExistence type="inferred from homology"/>
<dbReference type="Proteomes" id="UP001242480">
    <property type="component" value="Unassembled WGS sequence"/>
</dbReference>
<dbReference type="PRINTS" id="PR00039">
    <property type="entry name" value="HTHLYSR"/>
</dbReference>
<dbReference type="Gene3D" id="1.10.10.10">
    <property type="entry name" value="Winged helix-like DNA-binding domain superfamily/Winged helix DNA-binding domain"/>
    <property type="match status" value="1"/>
</dbReference>
<evidence type="ECO:0000256" key="2">
    <source>
        <dbReference type="ARBA" id="ARBA00023015"/>
    </source>
</evidence>
<evidence type="ECO:0000256" key="4">
    <source>
        <dbReference type="ARBA" id="ARBA00023163"/>
    </source>
</evidence>